<evidence type="ECO:0000313" key="11">
    <source>
        <dbReference type="Proteomes" id="UP000317663"/>
    </source>
</evidence>
<evidence type="ECO:0000256" key="5">
    <source>
        <dbReference type="ARBA" id="ARBA00023125"/>
    </source>
</evidence>
<dbReference type="GO" id="GO:0003677">
    <property type="term" value="F:DNA binding"/>
    <property type="evidence" value="ECO:0007669"/>
    <property type="project" value="UniProtKB-KW"/>
</dbReference>
<evidence type="ECO:0000256" key="6">
    <source>
        <dbReference type="ARBA" id="ARBA00023172"/>
    </source>
</evidence>
<feature type="domain" description="Cas12f1-like TNB" evidence="8">
    <location>
        <begin position="308"/>
        <end position="374"/>
    </location>
</feature>
<evidence type="ECO:0000259" key="8">
    <source>
        <dbReference type="Pfam" id="PF07282"/>
    </source>
</evidence>
<keyword evidence="11" id="KW-1185">Reference proteome</keyword>
<dbReference type="NCBIfam" id="TIGR01766">
    <property type="entry name" value="IS200/IS605 family accessory protein TnpB-like domain"/>
    <property type="match status" value="1"/>
</dbReference>
<dbReference type="RefSeq" id="WP_140473784.1">
    <property type="nucleotide sequence ID" value="NZ_RCZD01000008.1"/>
</dbReference>
<dbReference type="Proteomes" id="UP000317663">
    <property type="component" value="Unassembled WGS sequence"/>
</dbReference>
<comment type="caution">
    <text evidence="10">The sequence shown here is derived from an EMBL/GenBank/DDBJ whole genome shotgun (WGS) entry which is preliminary data.</text>
</comment>
<keyword evidence="6" id="KW-0233">DNA recombination</keyword>
<dbReference type="Pfam" id="PF12323">
    <property type="entry name" value="HTH_OrfB_IS605"/>
    <property type="match status" value="1"/>
</dbReference>
<evidence type="ECO:0000259" key="7">
    <source>
        <dbReference type="Pfam" id="PF01385"/>
    </source>
</evidence>
<proteinExistence type="inferred from homology"/>
<organism evidence="10 11">
    <name type="scientific">Ewingella americana</name>
    <dbReference type="NCBI Taxonomy" id="41202"/>
    <lineage>
        <taxon>Bacteria</taxon>
        <taxon>Pseudomonadati</taxon>
        <taxon>Pseudomonadota</taxon>
        <taxon>Gammaproteobacteria</taxon>
        <taxon>Enterobacterales</taxon>
        <taxon>Yersiniaceae</taxon>
        <taxon>Ewingella</taxon>
    </lineage>
</organism>
<feature type="domain" description="Probable transposase IS891/IS1136/IS1341" evidence="7">
    <location>
        <begin position="190"/>
        <end position="296"/>
    </location>
</feature>
<evidence type="ECO:0000256" key="4">
    <source>
        <dbReference type="ARBA" id="ARBA00022833"/>
    </source>
</evidence>
<dbReference type="GO" id="GO:0006310">
    <property type="term" value="P:DNA recombination"/>
    <property type="evidence" value="ECO:0007669"/>
    <property type="project" value="UniProtKB-KW"/>
</dbReference>
<keyword evidence="4" id="KW-0862">Zinc</keyword>
<protein>
    <submittedName>
        <fullName evidence="10">Transposase</fullName>
    </submittedName>
</protein>
<dbReference type="AlphaFoldDB" id="A0A502GDR6"/>
<dbReference type="NCBIfam" id="NF040570">
    <property type="entry name" value="guided_TnpB"/>
    <property type="match status" value="1"/>
</dbReference>
<dbReference type="EMBL" id="RCZD01000008">
    <property type="protein sequence ID" value="TPG60055.1"/>
    <property type="molecule type" value="Genomic_DNA"/>
</dbReference>
<accession>A0A502GDR6</accession>
<dbReference type="InterPro" id="IPR001959">
    <property type="entry name" value="Transposase"/>
</dbReference>
<dbReference type="Pfam" id="PF01385">
    <property type="entry name" value="OrfB_IS605"/>
    <property type="match status" value="1"/>
</dbReference>
<keyword evidence="5" id="KW-0238">DNA-binding</keyword>
<dbReference type="InterPro" id="IPR021027">
    <property type="entry name" value="Transposase_put_HTH"/>
</dbReference>
<keyword evidence="3" id="KW-0479">Metal-binding</keyword>
<evidence type="ECO:0000313" key="10">
    <source>
        <dbReference type="EMBL" id="TPG60055.1"/>
    </source>
</evidence>
<dbReference type="InterPro" id="IPR010095">
    <property type="entry name" value="Cas12f1-like_TNB"/>
</dbReference>
<evidence type="ECO:0000256" key="3">
    <source>
        <dbReference type="ARBA" id="ARBA00022723"/>
    </source>
</evidence>
<dbReference type="OrthoDB" id="5915636at2"/>
<comment type="similarity">
    <text evidence="1">In the C-terminal section; belongs to the transposase 35 family.</text>
</comment>
<keyword evidence="2" id="KW-0815">Transposition</keyword>
<dbReference type="Pfam" id="PF07282">
    <property type="entry name" value="Cas12f1-like_TNB"/>
    <property type="match status" value="1"/>
</dbReference>
<sequence>MNKAYRYRLFPQEDQLEKLAQTAGCCRFVYNEALAYRKEQYDLGTKVSGFDLIKRLPELKLQFPWLKEVPATSLQKAIADLESAYQNFFRRVKQGKTPGFPKFKVKHKSKQAFNLKWDNFSSKRANYFKCIWYNDQSNWIRLAKMGWFRLEMHRDLPENGIIKSATISKDTDGWYVSFLIELPDTASTVSPEDAIKSSVGIDFGLKSFLTLSNGKEIKSPRFYHKAEKKLKRYQRALSRKTKDSQNRLKARQQIANLHLKIRNQRKDYLRKLAYNLSMSYALITIEDLNIQGMVRNHRLAKSVITSGWSMFTKFLDEKCLETGSHLIKANRWFASSRIIYETGEYRPQLQLGCRWLTDYNGTKIHRDINAAKNIDYWGQHLLTTGEELDTKGYLALYS</sequence>
<dbReference type="GO" id="GO:0046872">
    <property type="term" value="F:metal ion binding"/>
    <property type="evidence" value="ECO:0007669"/>
    <property type="project" value="UniProtKB-KW"/>
</dbReference>
<feature type="domain" description="Transposase putative helix-turn-helix" evidence="9">
    <location>
        <begin position="1"/>
        <end position="43"/>
    </location>
</feature>
<dbReference type="GO" id="GO:0032196">
    <property type="term" value="P:transposition"/>
    <property type="evidence" value="ECO:0007669"/>
    <property type="project" value="UniProtKB-KW"/>
</dbReference>
<reference evidence="10 11" key="1">
    <citation type="journal article" date="2019" name="Environ. Microbiol.">
        <title>Species interactions and distinct microbial communities in high Arctic permafrost affected cryosols are associated with the CH4 and CO2 gas fluxes.</title>
        <authorList>
            <person name="Altshuler I."/>
            <person name="Hamel J."/>
            <person name="Turney S."/>
            <person name="Magnuson E."/>
            <person name="Levesque R."/>
            <person name="Greer C."/>
            <person name="Whyte L.G."/>
        </authorList>
    </citation>
    <scope>NUCLEOTIDE SEQUENCE [LARGE SCALE GENOMIC DNA]</scope>
    <source>
        <strain evidence="10 11">E4</strain>
    </source>
</reference>
<evidence type="ECO:0000259" key="9">
    <source>
        <dbReference type="Pfam" id="PF12323"/>
    </source>
</evidence>
<evidence type="ECO:0000256" key="1">
    <source>
        <dbReference type="ARBA" id="ARBA00008761"/>
    </source>
</evidence>
<gene>
    <name evidence="10" type="ORF">EAH77_15930</name>
</gene>
<name>A0A502GDR6_9GAMM</name>
<evidence type="ECO:0000256" key="2">
    <source>
        <dbReference type="ARBA" id="ARBA00022578"/>
    </source>
</evidence>